<dbReference type="OrthoDB" id="2115692at2759"/>
<feature type="domain" description="SnoaL-like" evidence="1">
    <location>
        <begin position="9"/>
        <end position="136"/>
    </location>
</feature>
<gene>
    <name evidence="2" type="ORF">D0Z07_3766</name>
</gene>
<protein>
    <recommendedName>
        <fullName evidence="1">SnoaL-like domain-containing protein</fullName>
    </recommendedName>
</protein>
<dbReference type="InterPro" id="IPR037401">
    <property type="entry name" value="SnoaL-like"/>
</dbReference>
<dbReference type="Gene3D" id="3.10.450.50">
    <property type="match status" value="1"/>
</dbReference>
<dbReference type="InterPro" id="IPR032710">
    <property type="entry name" value="NTF2-like_dom_sf"/>
</dbReference>
<dbReference type="AlphaFoldDB" id="A0A9P6VLD5"/>
<evidence type="ECO:0000259" key="1">
    <source>
        <dbReference type="Pfam" id="PF13577"/>
    </source>
</evidence>
<sequence>MPVSHEVMEIIRRKKAQHGRYMDTKQWDKFQELFLPHASLTFLDPAGAIVTAGSTKMAFSSAADFARFFARFWAQAQTLHMFGPGDLEQTASDEVRAIWSMEDQMIMNATGGMVHMRGGGYYYETWKMSGGDWFLKDLSSQWEVAISLQIHKSPPAPSPTRNLSPRNNISAFWTDPNWALAWPHRNPLSQHIAQTTKRPRGTYSRPR</sequence>
<dbReference type="Proteomes" id="UP000785200">
    <property type="component" value="Unassembled WGS sequence"/>
</dbReference>
<accession>A0A9P6VLD5</accession>
<dbReference type="SUPFAM" id="SSF54427">
    <property type="entry name" value="NTF2-like"/>
    <property type="match status" value="1"/>
</dbReference>
<reference evidence="2" key="1">
    <citation type="submission" date="2019-07" db="EMBL/GenBank/DDBJ databases">
        <title>Hyphodiscus hymeniophilus genome sequencing and assembly.</title>
        <authorList>
            <person name="Kramer G."/>
            <person name="Nodwell J."/>
        </authorList>
    </citation>
    <scope>NUCLEOTIDE SEQUENCE</scope>
    <source>
        <strain evidence="2">ATCC 34498</strain>
    </source>
</reference>
<comment type="caution">
    <text evidence="2">The sequence shown here is derived from an EMBL/GenBank/DDBJ whole genome shotgun (WGS) entry which is preliminary data.</text>
</comment>
<name>A0A9P6VLD5_9HELO</name>
<proteinExistence type="predicted"/>
<keyword evidence="3" id="KW-1185">Reference proteome</keyword>
<dbReference type="Pfam" id="PF13577">
    <property type="entry name" value="SnoaL_4"/>
    <property type="match status" value="1"/>
</dbReference>
<dbReference type="EMBL" id="VNKQ01000007">
    <property type="protein sequence ID" value="KAG0649699.1"/>
    <property type="molecule type" value="Genomic_DNA"/>
</dbReference>
<evidence type="ECO:0000313" key="2">
    <source>
        <dbReference type="EMBL" id="KAG0649699.1"/>
    </source>
</evidence>
<evidence type="ECO:0000313" key="3">
    <source>
        <dbReference type="Proteomes" id="UP000785200"/>
    </source>
</evidence>
<organism evidence="2 3">
    <name type="scientific">Hyphodiscus hymeniophilus</name>
    <dbReference type="NCBI Taxonomy" id="353542"/>
    <lineage>
        <taxon>Eukaryota</taxon>
        <taxon>Fungi</taxon>
        <taxon>Dikarya</taxon>
        <taxon>Ascomycota</taxon>
        <taxon>Pezizomycotina</taxon>
        <taxon>Leotiomycetes</taxon>
        <taxon>Helotiales</taxon>
        <taxon>Hyphodiscaceae</taxon>
        <taxon>Hyphodiscus</taxon>
    </lineage>
</organism>